<feature type="domain" description="Archaeal Type IV pilin N-terminal" evidence="2">
    <location>
        <begin position="7"/>
        <end position="84"/>
    </location>
</feature>
<proteinExistence type="predicted"/>
<evidence type="ECO:0000313" key="4">
    <source>
        <dbReference type="Proteomes" id="UP000826709"/>
    </source>
</evidence>
<dbReference type="InterPro" id="IPR013373">
    <property type="entry name" value="Flagellin/pilin_N_arc"/>
</dbReference>
<reference evidence="3" key="2">
    <citation type="submission" date="2019-03" db="EMBL/GenBank/DDBJ databases">
        <authorList>
            <person name="Chen S.-C."/>
            <person name="Wu S.-Y."/>
            <person name="Lai M.-C."/>
        </authorList>
    </citation>
    <scope>NUCLEOTIDE SEQUENCE</scope>
    <source>
        <strain evidence="3">ML15</strain>
    </source>
</reference>
<sequence>MRITCEEAVSEVIGVMLMISVTLVIVGLVAVYATGAASGDEQPIRASLLASEVAQGGDGGYQVVFEHMAGDPFTLDQLEVSLGIRDDLAQHIVVRNDPGKPQYLQSYAENGKDVLLGDRFVLCDDGDGSKKELSWQGDGGAFTVEEGHYLTYRFIDRRTGAPVSSGEIAVEM</sequence>
<organism evidence="3 4">
    <name type="scientific">Methanofollis formosanus</name>
    <dbReference type="NCBI Taxonomy" id="299308"/>
    <lineage>
        <taxon>Archaea</taxon>
        <taxon>Methanobacteriati</taxon>
        <taxon>Methanobacteriota</taxon>
        <taxon>Stenosarchaea group</taxon>
        <taxon>Methanomicrobia</taxon>
        <taxon>Methanomicrobiales</taxon>
        <taxon>Methanomicrobiaceae</taxon>
        <taxon>Methanofollis</taxon>
    </lineage>
</organism>
<accession>A0A8G1EGY6</accession>
<keyword evidence="1" id="KW-1133">Transmembrane helix</keyword>
<dbReference type="Proteomes" id="UP000826709">
    <property type="component" value="Chromosome"/>
</dbReference>
<evidence type="ECO:0000313" key="3">
    <source>
        <dbReference type="EMBL" id="QYZ80323.1"/>
    </source>
</evidence>
<dbReference type="KEGG" id="mfk:E2N92_13235"/>
<dbReference type="RefSeq" id="WP_220681635.1">
    <property type="nucleotide sequence ID" value="NZ_CP037968.1"/>
</dbReference>
<gene>
    <name evidence="3" type="ORF">E2N92_13235</name>
</gene>
<dbReference type="Pfam" id="PF07790">
    <property type="entry name" value="Pilin_N"/>
    <property type="match status" value="1"/>
</dbReference>
<keyword evidence="1" id="KW-0812">Transmembrane</keyword>
<dbReference type="OrthoDB" id="111790at2157"/>
<feature type="transmembrane region" description="Helical" evidence="1">
    <location>
        <begin position="12"/>
        <end position="33"/>
    </location>
</feature>
<dbReference type="EMBL" id="CP037968">
    <property type="protein sequence ID" value="QYZ80323.1"/>
    <property type="molecule type" value="Genomic_DNA"/>
</dbReference>
<keyword evidence="4" id="KW-1185">Reference proteome</keyword>
<dbReference type="AlphaFoldDB" id="A0A8G1EGY6"/>
<name>A0A8G1EGY6_9EURY</name>
<protein>
    <submittedName>
        <fullName evidence="3">Type IV pilin</fullName>
    </submittedName>
</protein>
<evidence type="ECO:0000259" key="2">
    <source>
        <dbReference type="Pfam" id="PF07790"/>
    </source>
</evidence>
<evidence type="ECO:0000256" key="1">
    <source>
        <dbReference type="SAM" id="Phobius"/>
    </source>
</evidence>
<keyword evidence="1" id="KW-0472">Membrane</keyword>
<reference evidence="3" key="1">
    <citation type="journal article" date="2005" name="Int. J. Syst. Evol. Microbiol.">
        <title>Methanofollis formosanus sp. nov., isolated from a fish pond.</title>
        <authorList>
            <person name="Wu S.Y."/>
            <person name="Chen S.C."/>
            <person name="Lai M.C."/>
        </authorList>
    </citation>
    <scope>NUCLEOTIDE SEQUENCE</scope>
    <source>
        <strain evidence="3">ML15</strain>
    </source>
</reference>
<dbReference type="NCBIfam" id="TIGR02537">
    <property type="entry name" value="arch_flag_Nterm"/>
    <property type="match status" value="1"/>
</dbReference>
<dbReference type="InterPro" id="IPR012859">
    <property type="entry name" value="Pilin_N_archaeal"/>
</dbReference>